<evidence type="ECO:0000256" key="2">
    <source>
        <dbReference type="ARBA" id="ARBA00022525"/>
    </source>
</evidence>
<dbReference type="Pfam" id="PF12256">
    <property type="entry name" value="TcdB_toxin_midN"/>
    <property type="match status" value="1"/>
</dbReference>
<feature type="compositionally biased region" description="Polar residues" evidence="5">
    <location>
        <begin position="28"/>
        <end position="37"/>
    </location>
</feature>
<evidence type="ECO:0000313" key="8">
    <source>
        <dbReference type="EMBL" id="MDA0160164.1"/>
    </source>
</evidence>
<dbReference type="InterPro" id="IPR003284">
    <property type="entry name" value="Sal_SpvB"/>
</dbReference>
<sequence>MGDANSAPGQTISVPSSGGGARGLGETFTPNLQTGTGNLTIPISLPGGRCGMQPGLDLLYSSGSGNGAFGLGWNMAVPGISRKTSHGVPRYHGEDSFLLSGAEDLVAVEMVGDGTRYRPRTEGLFASIVRHGRDDTVSGAHDYWQVEAKDGTIARYGTPRPAGAPSSWRDPAATADPRQPRHIFAWALTWTSDPHGNVVEYEYDADEGASAGHEWRRPLLRGIRYADYDAPDGSIAFLVSVALESEDRPDQFSAYTSGFEIRTSRRYRSLTTTVHPGVAQLVRKYEFAYTQDEYTGVSMLSSVAAIGFDDDGAPHRDLPAVRLGYGRLDPTDRRFEPIGGADLPGLSLARPECELVDLTGNGLPDILELNGIARYWQNLGGGVFDRPRAMARTPAGISLDDPDVQLLDADGDGRAELVVTSEALAGFFPLRFGPSWGPFQRYRSIPSTGLKHPAMRLVDLTGDGVTDAVVVGDRPRCLFSRPDVGWSGSFAARFASDPTGGGPPPLFAADPRVRWADMSGDGLRDVVSIERSSLSYWPNLGHGSWGARIRMRAAPRLPFDHDPARVLLGDVDGDGLADLVYAAGGEVVVWFNRGGNSWSEPVTVRGVPGGDWDIRLADVLGIGTSGVLFSRDGARGGPSREAMYFLDLSGSADARMLTEVDNQLGAVTRIAYRSSTTFAAADAARPATHWRTVLPFPVKVVEQVEAIDRLSGGKLTTSFRYRHGYWDGDDREFRGFAYVEQIDTETFDAYHGEGLHGSLPFTPVARQAFSPPRRTKTWFHVGAHDSEAGGQEAELDLSAEFWRGDPPLLHHADGMKAFLRGLRDASGGIDHAARKGALRALRGRVLRTEVFAVDGSVRESKPYTVTEHAYRVREEPSLPEARSHRVFFAAEEAQRVTRWERGNDPLTRFTFTGEHDPWGQPRRFTQVAAPRRSACRRPVTAAAVGDIDPDPVEALATHTRTVYATPPAGVGIHDRVADVSTYELVAAPTVMETAADDVQMVLIDQTRTAREVATTFDALRPADVNRIGHVVHHYDGNAFAGLSPRQLGARGLLTRSERLVFTDPMLRGAYGSLHPQALGGAAPPPNGAPAGGLGSLGYVWRSAGPVYAAGWYADTLVQAHDVQRSTAASPLPGRGLVIAFRDQLGHESEMTPDAYWLLPTRLRDAAGLEVSATYNYRAGRPSRVTDANGTTTTVRYDATGVVEAVVVVGRDGAGDTPERPSTLYRYDLKAFAERGQPISLRTQQRIRRASDGASDAIRESYQYSDGFGRALQSRVQADPLTFGVDGADSGLRGAGAAGPATAGQVADRWAVSGWEALDNHGRVIESYEPFFAPGADYQPEVDARRGRRVAHFYDPLGRPTRTVNPDGSQRLLVAGLPPDLGAPGVVEPTPWVATAYDENDLASLSNAPAGVSLADRAPTRHHLTPATTIADALGRTVAALARGGDGPQSDLLTRTSYDIRGNALAIIDERGRTAFQHTYDLADRLMRVTTLDGGSHISVMDAASNSVLASDARGALVLRVFDVLNRPARLLAREDATARLTVRERITYGDALPPGAGRNAAIAAQALGRVRVHDDEAGRVVINQYDEVGRALSHTRTVVSNAALAAGWEPNWSAPGADSALEPGGSKSTCSFDLLGRPLQLRVPGGQTIVPRYGRSGQLESVSVDGVPIVKYIAYNARGERVFLERANGLVTRYAYDPDRFRLTRMRTERMTRSGQTWSSAGVLLQDLTYSHDLVGNVVRIDDRTPASGIAGTPAGRDRLVRRFGYDPFYRLTSATGRACADIGGQRSLRDAPRCGAIGASYARRPVVPDQHNAPDLTAGYVESYRYDETNNLLDLHYRPASGAGWHRLFGVGGEAVGDSANAPNNRLTSVRNPGSALLKLDYDAAGNLHTEGGTQTLRWDYTGRMVGFTVQAGAGTSMRARYLYGADGMRVKKWIRRGAADDEDTIYHGELSEQHSWSAGGGGVSDVLHVHVGASRAAVIRTGDRHRRDFGPPLRYELGDHLGSSAVTVDEAATWVSREEYFPFGETSFGGFAHKRYRFQGVERDEESGLSCHGARYYAAPLARWTALDPAGPVEGPNRYVAFRNNPISNADTSGCQSNESGNILNGTSSANGAGGAEGSSGAGGAAGTGGAGGGGGATGAGGAGGAGAAGGAGGAGGAQGGNGASAPAPSAPSDAPDPYGQTMCYDLKLPLLPPLIGEITDAQRARHVALDGPQWQARPSGPRATDDAFLKDMQRTGQNAAINSVAGAVLGGPTVATLFTRQAVMSGLTSSGFNVLNQYSQHGTNLSAYNVESIPVDYVLGAFSSRYVTGVCSLYQPFSRDALTGALKFSFATFGSQQARIIPYIMMSSAARATVLDVDSAKNLKSSLANTLGAAIQSVLMQWFLKSDVGTAKFPMGQNDGVIIVVNRALSSLRSWGVGKIWNVNASNEPAPSTH</sequence>
<feature type="region of interest" description="Disordered" evidence="5">
    <location>
        <begin position="2091"/>
        <end position="2181"/>
    </location>
</feature>
<feature type="region of interest" description="Disordered" evidence="5">
    <location>
        <begin position="154"/>
        <end position="175"/>
    </location>
</feature>
<dbReference type="Pfam" id="PF03534">
    <property type="entry name" value="SpvB"/>
    <property type="match status" value="1"/>
</dbReference>
<organism evidence="8 9">
    <name type="scientific">Solirubrobacter ginsenosidimutans</name>
    <dbReference type="NCBI Taxonomy" id="490573"/>
    <lineage>
        <taxon>Bacteria</taxon>
        <taxon>Bacillati</taxon>
        <taxon>Actinomycetota</taxon>
        <taxon>Thermoleophilia</taxon>
        <taxon>Solirubrobacterales</taxon>
        <taxon>Solirubrobacteraceae</taxon>
        <taxon>Solirubrobacter</taxon>
    </lineage>
</organism>
<dbReference type="Proteomes" id="UP001149140">
    <property type="component" value="Unassembled WGS sequence"/>
</dbReference>
<dbReference type="SUPFAM" id="SSF69318">
    <property type="entry name" value="Integrin alpha N-terminal domain"/>
    <property type="match status" value="1"/>
</dbReference>
<dbReference type="InterPro" id="IPR028994">
    <property type="entry name" value="Integrin_alpha_N"/>
</dbReference>
<dbReference type="InterPro" id="IPR022385">
    <property type="entry name" value="Rhs_assc_core"/>
</dbReference>
<feature type="domain" description="Insecticide toxin TcdB middle/C-terminal" evidence="6">
    <location>
        <begin position="838"/>
        <end position="934"/>
    </location>
</feature>
<proteinExistence type="predicted"/>
<feature type="compositionally biased region" description="Gly residues" evidence="5">
    <location>
        <begin position="2114"/>
        <end position="2165"/>
    </location>
</feature>
<protein>
    <submittedName>
        <fullName evidence="8">FG-GAP-like repeat-containing protein</fullName>
    </submittedName>
</protein>
<dbReference type="GO" id="GO:0005576">
    <property type="term" value="C:extracellular region"/>
    <property type="evidence" value="ECO:0007669"/>
    <property type="project" value="UniProtKB-SubCell"/>
</dbReference>
<feature type="compositionally biased region" description="Low complexity" evidence="5">
    <location>
        <begin position="2166"/>
        <end position="2175"/>
    </location>
</feature>
<dbReference type="InterPro" id="IPR013517">
    <property type="entry name" value="FG-GAP"/>
</dbReference>
<keyword evidence="9" id="KW-1185">Reference proteome</keyword>
<gene>
    <name evidence="8" type="ORF">OM076_07815</name>
</gene>
<dbReference type="PANTHER" id="PTHR32305">
    <property type="match status" value="1"/>
</dbReference>
<dbReference type="InterPro" id="IPR050708">
    <property type="entry name" value="T6SS_VgrG/RHS"/>
</dbReference>
<dbReference type="Pfam" id="PF13517">
    <property type="entry name" value="FG-GAP_3"/>
    <property type="match status" value="1"/>
</dbReference>
<name>A0A9X3MPR7_9ACTN</name>
<dbReference type="RefSeq" id="WP_270038931.1">
    <property type="nucleotide sequence ID" value="NZ_JAPDOD010000004.1"/>
</dbReference>
<evidence type="ECO:0000256" key="4">
    <source>
        <dbReference type="ARBA" id="ARBA00023026"/>
    </source>
</evidence>
<feature type="region of interest" description="Disordered" evidence="5">
    <location>
        <begin position="1"/>
        <end position="37"/>
    </location>
</feature>
<feature type="domain" description="Insecticide toxin TcdB middle/N-terminal" evidence="7">
    <location>
        <begin position="611"/>
        <end position="746"/>
    </location>
</feature>
<evidence type="ECO:0000256" key="3">
    <source>
        <dbReference type="ARBA" id="ARBA00022729"/>
    </source>
</evidence>
<evidence type="ECO:0000256" key="5">
    <source>
        <dbReference type="SAM" id="MobiDB-lite"/>
    </source>
</evidence>
<keyword evidence="4" id="KW-0843">Virulence</keyword>
<dbReference type="GO" id="GO:0005737">
    <property type="term" value="C:cytoplasm"/>
    <property type="evidence" value="ECO:0007669"/>
    <property type="project" value="InterPro"/>
</dbReference>
<keyword evidence="2" id="KW-0964">Secreted</keyword>
<evidence type="ECO:0000259" key="7">
    <source>
        <dbReference type="Pfam" id="PF12256"/>
    </source>
</evidence>
<dbReference type="Pfam" id="PF12255">
    <property type="entry name" value="TcdB_toxin_midC"/>
    <property type="match status" value="1"/>
</dbReference>
<accession>A0A9X3MPR7</accession>
<reference evidence="8" key="1">
    <citation type="submission" date="2022-10" db="EMBL/GenBank/DDBJ databases">
        <title>The WGS of Solirubrobacter ginsenosidimutans DSM 21036.</title>
        <authorList>
            <person name="Jiang Z."/>
        </authorList>
    </citation>
    <scope>NUCLEOTIDE SEQUENCE</scope>
    <source>
        <strain evidence="8">DSM 21036</strain>
    </source>
</reference>
<dbReference type="PANTHER" id="PTHR32305:SF15">
    <property type="entry name" value="PROTEIN RHSA-RELATED"/>
    <property type="match status" value="1"/>
</dbReference>
<comment type="caution">
    <text evidence="8">The sequence shown here is derived from an EMBL/GenBank/DDBJ whole genome shotgun (WGS) entry which is preliminary data.</text>
</comment>
<dbReference type="EMBL" id="JAPDOD010000004">
    <property type="protein sequence ID" value="MDA0160164.1"/>
    <property type="molecule type" value="Genomic_DNA"/>
</dbReference>
<feature type="compositionally biased region" description="Polar residues" evidence="5">
    <location>
        <begin position="7"/>
        <end position="16"/>
    </location>
</feature>
<dbReference type="NCBIfam" id="TIGR03696">
    <property type="entry name" value="Rhs_assc_core"/>
    <property type="match status" value="1"/>
</dbReference>
<evidence type="ECO:0000313" key="9">
    <source>
        <dbReference type="Proteomes" id="UP001149140"/>
    </source>
</evidence>
<comment type="subcellular location">
    <subcellularLocation>
        <location evidence="1">Secreted</location>
    </subcellularLocation>
</comment>
<dbReference type="InterPro" id="IPR022044">
    <property type="entry name" value="TcdB_toxin_mid/C"/>
</dbReference>
<keyword evidence="3" id="KW-0732">Signal</keyword>
<evidence type="ECO:0000256" key="1">
    <source>
        <dbReference type="ARBA" id="ARBA00004613"/>
    </source>
</evidence>
<dbReference type="InterPro" id="IPR022045">
    <property type="entry name" value="TcdB_toxin_mid/N"/>
</dbReference>
<evidence type="ECO:0000259" key="6">
    <source>
        <dbReference type="Pfam" id="PF12255"/>
    </source>
</evidence>
<feature type="compositionally biased region" description="Polar residues" evidence="5">
    <location>
        <begin position="2091"/>
        <end position="2106"/>
    </location>
</feature>
<dbReference type="Gene3D" id="2.180.10.10">
    <property type="entry name" value="RHS repeat-associated core"/>
    <property type="match status" value="2"/>
</dbReference>